<evidence type="ECO:0000313" key="2">
    <source>
        <dbReference type="Proteomes" id="UP000230069"/>
    </source>
</evidence>
<dbReference type="Proteomes" id="UP000230069">
    <property type="component" value="Unassembled WGS sequence"/>
</dbReference>
<evidence type="ECO:0008006" key="3">
    <source>
        <dbReference type="Google" id="ProtNLM"/>
    </source>
</evidence>
<keyword evidence="2" id="KW-1185">Reference proteome</keyword>
<evidence type="ECO:0000313" key="1">
    <source>
        <dbReference type="EMBL" id="PIA38926.1"/>
    </source>
</evidence>
<dbReference type="Pfam" id="PF05056">
    <property type="entry name" value="DUF674"/>
    <property type="match status" value="1"/>
</dbReference>
<dbReference type="OrthoDB" id="2014278at2759"/>
<name>A0A2G5D5X6_AQUCA</name>
<sequence>MAANKLSLKLVIDKKSNRVLFAEAGKDVVDFLFSLLSLPIGSAVKLLTKAKMMGSFGNLYESVENLDATLINNKDLLLSPKVAASPLNVPVLIQNDEATITVYKCSLHPHYGLFSTNPTTTCPMCTYSSQYMSTATAYTPPNMVGKGYVKEQVLYMVKDNLTVMVMSSTAIIALLAVFGIDNVKSLEEKVVDLGMDEGLELLRTSWQSQNVLSQVFLTKKEK</sequence>
<dbReference type="InParanoid" id="A0A2G5D5X6"/>
<dbReference type="EMBL" id="KZ305044">
    <property type="protein sequence ID" value="PIA38926.1"/>
    <property type="molecule type" value="Genomic_DNA"/>
</dbReference>
<dbReference type="AlphaFoldDB" id="A0A2G5D5X6"/>
<reference evidence="1 2" key="1">
    <citation type="submission" date="2017-09" db="EMBL/GenBank/DDBJ databases">
        <title>WGS assembly of Aquilegia coerulea Goldsmith.</title>
        <authorList>
            <person name="Hodges S."/>
            <person name="Kramer E."/>
            <person name="Nordborg M."/>
            <person name="Tomkins J."/>
            <person name="Borevitz J."/>
            <person name="Derieg N."/>
            <person name="Yan J."/>
            <person name="Mihaltcheva S."/>
            <person name="Hayes R.D."/>
            <person name="Rokhsar D."/>
        </authorList>
    </citation>
    <scope>NUCLEOTIDE SEQUENCE [LARGE SCALE GENOMIC DNA]</scope>
    <source>
        <strain evidence="2">cv. Goldsmith</strain>
    </source>
</reference>
<dbReference type="InterPro" id="IPR007750">
    <property type="entry name" value="DUF674"/>
</dbReference>
<accession>A0A2G5D5X6</accession>
<organism evidence="1 2">
    <name type="scientific">Aquilegia coerulea</name>
    <name type="common">Rocky mountain columbine</name>
    <dbReference type="NCBI Taxonomy" id="218851"/>
    <lineage>
        <taxon>Eukaryota</taxon>
        <taxon>Viridiplantae</taxon>
        <taxon>Streptophyta</taxon>
        <taxon>Embryophyta</taxon>
        <taxon>Tracheophyta</taxon>
        <taxon>Spermatophyta</taxon>
        <taxon>Magnoliopsida</taxon>
        <taxon>Ranunculales</taxon>
        <taxon>Ranunculaceae</taxon>
        <taxon>Thalictroideae</taxon>
        <taxon>Aquilegia</taxon>
    </lineage>
</organism>
<dbReference type="PANTHER" id="PTHR33103">
    <property type="entry name" value="OS01G0153900 PROTEIN"/>
    <property type="match status" value="1"/>
</dbReference>
<gene>
    <name evidence="1" type="ORF">AQUCO_02700247v1</name>
</gene>
<protein>
    <recommendedName>
        <fullName evidence="3">DUF674 domain-containing protein</fullName>
    </recommendedName>
</protein>
<dbReference type="STRING" id="218851.A0A2G5D5X6"/>
<dbReference type="PANTHER" id="PTHR33103:SF19">
    <property type="entry name" value="OS09G0544700 PROTEIN"/>
    <property type="match status" value="1"/>
</dbReference>
<proteinExistence type="predicted"/>